<dbReference type="GO" id="GO:0009251">
    <property type="term" value="P:glucan catabolic process"/>
    <property type="evidence" value="ECO:0007669"/>
    <property type="project" value="TreeGrafter"/>
</dbReference>
<reference evidence="1 2" key="1">
    <citation type="journal article" date="2018" name="Mol. Biol. Evol.">
        <title>Broad Genomic Sampling Reveals a Smut Pathogenic Ancestry of the Fungal Clade Ustilaginomycotina.</title>
        <authorList>
            <person name="Kijpornyongpan T."/>
            <person name="Mondo S.J."/>
            <person name="Barry K."/>
            <person name="Sandor L."/>
            <person name="Lee J."/>
            <person name="Lipzen A."/>
            <person name="Pangilinan J."/>
            <person name="LaButti K."/>
            <person name="Hainaut M."/>
            <person name="Henrissat B."/>
            <person name="Grigoriev I.V."/>
            <person name="Spatafora J.W."/>
            <person name="Aime M.C."/>
        </authorList>
    </citation>
    <scope>NUCLEOTIDE SEQUENCE [LARGE SCALE GENOMIC DNA]</scope>
    <source>
        <strain evidence="1 2">MCA 3882</strain>
    </source>
</reference>
<dbReference type="GeneID" id="37019402"/>
<dbReference type="SUPFAM" id="SSF49899">
    <property type="entry name" value="Concanavalin A-like lectins/glucanases"/>
    <property type="match status" value="1"/>
</dbReference>
<protein>
    <recommendedName>
        <fullName evidence="3">GH16 domain-containing protein</fullName>
    </recommendedName>
</protein>
<dbReference type="PANTHER" id="PTHR10963:SF24">
    <property type="entry name" value="GLYCOSIDASE C21B10.07-RELATED"/>
    <property type="match status" value="1"/>
</dbReference>
<dbReference type="Gene3D" id="2.60.120.200">
    <property type="match status" value="1"/>
</dbReference>
<keyword evidence="2" id="KW-1185">Reference proteome</keyword>
<evidence type="ECO:0000313" key="2">
    <source>
        <dbReference type="Proteomes" id="UP000245771"/>
    </source>
</evidence>
<organism evidence="1 2">
    <name type="scientific">Meira miltonrushii</name>
    <dbReference type="NCBI Taxonomy" id="1280837"/>
    <lineage>
        <taxon>Eukaryota</taxon>
        <taxon>Fungi</taxon>
        <taxon>Dikarya</taxon>
        <taxon>Basidiomycota</taxon>
        <taxon>Ustilaginomycotina</taxon>
        <taxon>Exobasidiomycetes</taxon>
        <taxon>Exobasidiales</taxon>
        <taxon>Brachybasidiaceae</taxon>
        <taxon>Meira</taxon>
    </lineage>
</organism>
<dbReference type="EMBL" id="KZ819602">
    <property type="protein sequence ID" value="PWN38464.1"/>
    <property type="molecule type" value="Genomic_DNA"/>
</dbReference>
<dbReference type="OrthoDB" id="192832at2759"/>
<dbReference type="Pfam" id="PF26113">
    <property type="entry name" value="GH16_XgeA"/>
    <property type="match status" value="1"/>
</dbReference>
<accession>A0A316VME5</accession>
<proteinExistence type="predicted"/>
<dbReference type="InParanoid" id="A0A316VME5"/>
<dbReference type="AlphaFoldDB" id="A0A316VME5"/>
<evidence type="ECO:0000313" key="1">
    <source>
        <dbReference type="EMBL" id="PWN38464.1"/>
    </source>
</evidence>
<name>A0A316VME5_9BASI</name>
<sequence length="346" mass="37294">MDEALATEIAGLGQEAPFALQIGVDNSTSNPPFRNSVKLQSNYLYGDGLYVLDLNHYPSGCGVWPAFWTMTANASSSQEIDIIQSVNDLREGPIIALHTDQQCQAGWIPGSMTGTFGEQMNCRQQNVNVSGCVGYYESLIHEPANIHGGTSEISARRSLSKKAQQGSTFGQTGRTVIVMQRDIQNSNGISAWAFNETGVPVNLNYTLSLAGNGNGQTNKSLAISTDNWPSPNVLFSLPQSSCKEQWERHFLVINIGLCGGWANTTYTSSGCAAQFDTCADQVASQVASFDNAFFSINSITVFASNNFNLNPVLLPGLPSGGERTLSTNQAHIFSILFAFIVLIILL</sequence>
<dbReference type="Proteomes" id="UP000245771">
    <property type="component" value="Unassembled WGS sequence"/>
</dbReference>
<dbReference type="InterPro" id="IPR050546">
    <property type="entry name" value="Glycosyl_Hydrlase_16"/>
</dbReference>
<dbReference type="PANTHER" id="PTHR10963">
    <property type="entry name" value="GLYCOSYL HYDROLASE-RELATED"/>
    <property type="match status" value="1"/>
</dbReference>
<gene>
    <name evidence="1" type="ORF">FA14DRAFT_153783</name>
</gene>
<dbReference type="InterPro" id="IPR013320">
    <property type="entry name" value="ConA-like_dom_sf"/>
</dbReference>
<dbReference type="RefSeq" id="XP_025358766.1">
    <property type="nucleotide sequence ID" value="XM_025497621.1"/>
</dbReference>
<dbReference type="STRING" id="1280837.A0A316VME5"/>
<evidence type="ECO:0008006" key="3">
    <source>
        <dbReference type="Google" id="ProtNLM"/>
    </source>
</evidence>